<proteinExistence type="predicted"/>
<feature type="transmembrane region" description="Helical" evidence="1">
    <location>
        <begin position="31"/>
        <end position="53"/>
    </location>
</feature>
<feature type="transmembrane region" description="Helical" evidence="1">
    <location>
        <begin position="103"/>
        <end position="125"/>
    </location>
</feature>
<dbReference type="EMBL" id="SLWR01000017">
    <property type="protein sequence ID" value="TCO40541.1"/>
    <property type="molecule type" value="Genomic_DNA"/>
</dbReference>
<feature type="transmembrane region" description="Helical" evidence="1">
    <location>
        <begin position="197"/>
        <end position="215"/>
    </location>
</feature>
<reference evidence="2 3" key="1">
    <citation type="journal article" date="2015" name="Stand. Genomic Sci.">
        <title>Genomic Encyclopedia of Bacterial and Archaeal Type Strains, Phase III: the genomes of soil and plant-associated and newly described type strains.</title>
        <authorList>
            <person name="Whitman W.B."/>
            <person name="Woyke T."/>
            <person name="Klenk H.P."/>
            <person name="Zhou Y."/>
            <person name="Lilburn T.G."/>
            <person name="Beck B.J."/>
            <person name="De Vos P."/>
            <person name="Vandamme P."/>
            <person name="Eisen J.A."/>
            <person name="Garrity G."/>
            <person name="Hugenholtz P."/>
            <person name="Kyrpides N.C."/>
        </authorList>
    </citation>
    <scope>NUCLEOTIDE SEQUENCE [LARGE SCALE GENOMIC DNA]</scope>
    <source>
        <strain evidence="2 3">VKM Ac-2541</strain>
    </source>
</reference>
<keyword evidence="1" id="KW-0472">Membrane</keyword>
<evidence type="ECO:0000313" key="2">
    <source>
        <dbReference type="EMBL" id="TCO40541.1"/>
    </source>
</evidence>
<keyword evidence="1" id="KW-1133">Transmembrane helix</keyword>
<gene>
    <name evidence="2" type="ORF">EV646_11782</name>
</gene>
<evidence type="ECO:0000256" key="1">
    <source>
        <dbReference type="SAM" id="Phobius"/>
    </source>
</evidence>
<keyword evidence="1" id="KW-0812">Transmembrane</keyword>
<evidence type="ECO:0000313" key="3">
    <source>
        <dbReference type="Proteomes" id="UP000295573"/>
    </source>
</evidence>
<name>A0A4R2I860_9ACTN</name>
<dbReference type="Proteomes" id="UP000295573">
    <property type="component" value="Unassembled WGS sequence"/>
</dbReference>
<organism evidence="2 3">
    <name type="scientific">Kribbella antiqua</name>
    <dbReference type="NCBI Taxonomy" id="2512217"/>
    <lineage>
        <taxon>Bacteria</taxon>
        <taxon>Bacillati</taxon>
        <taxon>Actinomycetota</taxon>
        <taxon>Actinomycetes</taxon>
        <taxon>Propionibacteriales</taxon>
        <taxon>Kribbellaceae</taxon>
        <taxon>Kribbella</taxon>
    </lineage>
</organism>
<sequence>MRWAVPISSVDGISFPLKGGTIMNNLSIRRLAVAGLVGAVATVASGILIEAVVKPASDVSDDMWSYPWSSDALTPVSIVFAGLHLLVLLGMLAFAGTIRRGRVGAMLAVVGTFVLFLAEFATIPFADQRMDETGPQVVGSVFGLGVSLTAIGLLIAGVAVLRSTEWHGWRRYAPLAAGVWSLAMIGLSFTSALPVGVAIYGATLAVLYFAIYTLPSHSTTTRPDRLRARIEH</sequence>
<feature type="transmembrane region" description="Helical" evidence="1">
    <location>
        <begin position="137"/>
        <end position="160"/>
    </location>
</feature>
<protein>
    <submittedName>
        <fullName evidence="2">Uncharacterized protein</fullName>
    </submittedName>
</protein>
<dbReference type="AlphaFoldDB" id="A0A4R2I860"/>
<feature type="transmembrane region" description="Helical" evidence="1">
    <location>
        <begin position="172"/>
        <end position="191"/>
    </location>
</feature>
<accession>A0A4R2I860</accession>
<comment type="caution">
    <text evidence="2">The sequence shown here is derived from an EMBL/GenBank/DDBJ whole genome shotgun (WGS) entry which is preliminary data.</text>
</comment>
<keyword evidence="3" id="KW-1185">Reference proteome</keyword>
<feature type="transmembrane region" description="Helical" evidence="1">
    <location>
        <begin position="73"/>
        <end position="96"/>
    </location>
</feature>